<dbReference type="RefSeq" id="WP_159804030.1">
    <property type="nucleotide sequence ID" value="NZ_BLJE01000001.1"/>
</dbReference>
<dbReference type="InterPro" id="IPR001958">
    <property type="entry name" value="Tet-R_TetA/multi-R_MdtG-like"/>
</dbReference>
<keyword evidence="4" id="KW-0813">Transport</keyword>
<dbReference type="InterPro" id="IPR036259">
    <property type="entry name" value="MFS_trans_sf"/>
</dbReference>
<dbReference type="PRINTS" id="PR01035">
    <property type="entry name" value="TCRTETA"/>
</dbReference>
<keyword evidence="7 8" id="KW-0472">Membrane</keyword>
<feature type="transmembrane region" description="Helical" evidence="8">
    <location>
        <begin position="282"/>
        <end position="300"/>
    </location>
</feature>
<feature type="transmembrane region" description="Helical" evidence="8">
    <location>
        <begin position="250"/>
        <end position="270"/>
    </location>
</feature>
<evidence type="ECO:0000256" key="5">
    <source>
        <dbReference type="ARBA" id="ARBA00022692"/>
    </source>
</evidence>
<dbReference type="PANTHER" id="PTHR23504:SF15">
    <property type="entry name" value="MAJOR FACILITATOR SUPERFAMILY (MFS) PROFILE DOMAIN-CONTAINING PROTEIN"/>
    <property type="match status" value="1"/>
</dbReference>
<keyword evidence="6 8" id="KW-1133">Transmembrane helix</keyword>
<dbReference type="Proteomes" id="UP000436822">
    <property type="component" value="Unassembled WGS sequence"/>
</dbReference>
<keyword evidence="11" id="KW-1185">Reference proteome</keyword>
<dbReference type="InterPro" id="IPR011701">
    <property type="entry name" value="MFS"/>
</dbReference>
<gene>
    <name evidence="10" type="ORF">KIN_01190</name>
</gene>
<feature type="transmembrane region" description="Helical" evidence="8">
    <location>
        <begin position="135"/>
        <end position="157"/>
    </location>
</feature>
<comment type="similarity">
    <text evidence="3">Belongs to the major facilitator superfamily. TCR/Tet family.</text>
</comment>
<evidence type="ECO:0000313" key="11">
    <source>
        <dbReference type="Proteomes" id="UP000436822"/>
    </source>
</evidence>
<dbReference type="GO" id="GO:0016020">
    <property type="term" value="C:membrane"/>
    <property type="evidence" value="ECO:0007669"/>
    <property type="project" value="UniProtKB-SubCell"/>
</dbReference>
<feature type="transmembrane region" description="Helical" evidence="8">
    <location>
        <begin position="374"/>
        <end position="393"/>
    </location>
</feature>
<evidence type="ECO:0000256" key="2">
    <source>
        <dbReference type="ARBA" id="ARBA00004141"/>
    </source>
</evidence>
<dbReference type="OrthoDB" id="9764259at2"/>
<feature type="transmembrane region" description="Helical" evidence="8">
    <location>
        <begin position="163"/>
        <end position="183"/>
    </location>
</feature>
<dbReference type="InterPro" id="IPR020846">
    <property type="entry name" value="MFS_dom"/>
</dbReference>
<evidence type="ECO:0000256" key="1">
    <source>
        <dbReference type="ARBA" id="ARBA00003279"/>
    </source>
</evidence>
<accession>A0A6N6JA29</accession>
<comment type="subcellular location">
    <subcellularLocation>
        <location evidence="2">Membrane</location>
        <topology evidence="2">Multi-pass membrane protein</topology>
    </subcellularLocation>
</comment>
<evidence type="ECO:0000256" key="4">
    <source>
        <dbReference type="ARBA" id="ARBA00022448"/>
    </source>
</evidence>
<evidence type="ECO:0000256" key="3">
    <source>
        <dbReference type="ARBA" id="ARBA00007520"/>
    </source>
</evidence>
<feature type="transmembrane region" description="Helical" evidence="8">
    <location>
        <begin position="6"/>
        <end position="28"/>
    </location>
</feature>
<feature type="transmembrane region" description="Helical" evidence="8">
    <location>
        <begin position="40"/>
        <end position="61"/>
    </location>
</feature>
<comment type="function">
    <text evidence="1">Resistance to tetracycline by an active tetracycline efflux. This is an energy-dependent process that decreases the accumulation of the antibiotic in whole cells. This protein functions as a metal-tetracycline/H(+) antiporter.</text>
</comment>
<dbReference type="CDD" id="cd17388">
    <property type="entry name" value="MFS_TetA"/>
    <property type="match status" value="1"/>
</dbReference>
<reference evidence="10 11" key="1">
    <citation type="submission" date="2019-12" db="EMBL/GenBank/DDBJ databases">
        <title>Litoreibacter badius sp. nov., a novel bacteriochlorophyll a-containing bacterium in the genus Litoreibacter.</title>
        <authorList>
            <person name="Kanamuro M."/>
            <person name="Takabe Y."/>
            <person name="Mori K."/>
            <person name="Takaichi S."/>
            <person name="Hanada S."/>
        </authorList>
    </citation>
    <scope>NUCLEOTIDE SEQUENCE [LARGE SCALE GENOMIC DNA]</scope>
    <source>
        <strain evidence="10 11">K6</strain>
    </source>
</reference>
<feature type="domain" description="Major facilitator superfamily (MFS) profile" evidence="9">
    <location>
        <begin position="6"/>
        <end position="401"/>
    </location>
</feature>
<name>A0A6N6JA29_9RHOB</name>
<sequence>MFRNLPVTFILITVMIDAMGIGLILPVMPELIMDVRETSISDAAVWGGILSATFAVMQFLFSPTLGNLSDRLGRRPVLLTSTAVMAFDYILMALAGTIWLLLVGRIIRGITAATQSTASAFMADISPREKKAQNFGLISAGFGVGFVLGPIIGGLLAELGPRAPFYAAAILAGANFIFGYFVLPETVTPDKRRPFRWSRANPAGGLKHIGALPGLSLLLAVYFFYQISNMVYPAIWAYHTQAAFDWGPRMIGASLALYGVSMAVTQGYLIRIVIRFLGEVRTVYWGLLYNVLTLTLFGFATQGWMLLVLTPLAAFGAVVAPALQGVMSGRAADDQQGELQGVLASINAIGMIATPLIMTRVFSTFTSEDTPLDLPGAPFLLAMLLMLVSWVFYTNSLKADRRTTANAP</sequence>
<evidence type="ECO:0000256" key="6">
    <source>
        <dbReference type="ARBA" id="ARBA00022989"/>
    </source>
</evidence>
<feature type="transmembrane region" description="Helical" evidence="8">
    <location>
        <begin position="339"/>
        <end position="362"/>
    </location>
</feature>
<evidence type="ECO:0000256" key="8">
    <source>
        <dbReference type="SAM" id="Phobius"/>
    </source>
</evidence>
<evidence type="ECO:0000313" key="10">
    <source>
        <dbReference type="EMBL" id="GFE63045.1"/>
    </source>
</evidence>
<dbReference type="PANTHER" id="PTHR23504">
    <property type="entry name" value="MAJOR FACILITATOR SUPERFAMILY DOMAIN-CONTAINING PROTEIN 10"/>
    <property type="match status" value="1"/>
</dbReference>
<feature type="transmembrane region" description="Helical" evidence="8">
    <location>
        <begin position="81"/>
        <end position="102"/>
    </location>
</feature>
<dbReference type="SUPFAM" id="SSF103473">
    <property type="entry name" value="MFS general substrate transporter"/>
    <property type="match status" value="1"/>
</dbReference>
<dbReference type="GO" id="GO:0022857">
    <property type="term" value="F:transmembrane transporter activity"/>
    <property type="evidence" value="ECO:0007669"/>
    <property type="project" value="InterPro"/>
</dbReference>
<dbReference type="Gene3D" id="1.20.1250.20">
    <property type="entry name" value="MFS general substrate transporter like domains"/>
    <property type="match status" value="1"/>
</dbReference>
<protein>
    <submittedName>
        <fullName evidence="10">Tetracycline resistance MFS efflux pump</fullName>
    </submittedName>
</protein>
<feature type="transmembrane region" description="Helical" evidence="8">
    <location>
        <begin position="204"/>
        <end position="225"/>
    </location>
</feature>
<dbReference type="EMBL" id="BLJE01000001">
    <property type="protein sequence ID" value="GFE63045.1"/>
    <property type="molecule type" value="Genomic_DNA"/>
</dbReference>
<organism evidence="10 11">
    <name type="scientific">Litoreibacter roseus</name>
    <dbReference type="NCBI Taxonomy" id="2601869"/>
    <lineage>
        <taxon>Bacteria</taxon>
        <taxon>Pseudomonadati</taxon>
        <taxon>Pseudomonadota</taxon>
        <taxon>Alphaproteobacteria</taxon>
        <taxon>Rhodobacterales</taxon>
        <taxon>Roseobacteraceae</taxon>
        <taxon>Litoreibacter</taxon>
    </lineage>
</organism>
<dbReference type="AlphaFoldDB" id="A0A6N6JA29"/>
<proteinExistence type="inferred from homology"/>
<evidence type="ECO:0000256" key="7">
    <source>
        <dbReference type="ARBA" id="ARBA00023136"/>
    </source>
</evidence>
<keyword evidence="5 8" id="KW-0812">Transmembrane</keyword>
<feature type="transmembrane region" description="Helical" evidence="8">
    <location>
        <begin position="306"/>
        <end position="327"/>
    </location>
</feature>
<dbReference type="PROSITE" id="PS50850">
    <property type="entry name" value="MFS"/>
    <property type="match status" value="1"/>
</dbReference>
<evidence type="ECO:0000259" key="9">
    <source>
        <dbReference type="PROSITE" id="PS50850"/>
    </source>
</evidence>
<comment type="caution">
    <text evidence="10">The sequence shown here is derived from an EMBL/GenBank/DDBJ whole genome shotgun (WGS) entry which is preliminary data.</text>
</comment>
<dbReference type="Pfam" id="PF07690">
    <property type="entry name" value="MFS_1"/>
    <property type="match status" value="1"/>
</dbReference>
<dbReference type="InterPro" id="IPR005829">
    <property type="entry name" value="Sugar_transporter_CS"/>
</dbReference>
<dbReference type="PROSITE" id="PS00216">
    <property type="entry name" value="SUGAR_TRANSPORT_1"/>
    <property type="match status" value="1"/>
</dbReference>